<dbReference type="Pfam" id="PF13458">
    <property type="entry name" value="Peripla_BP_6"/>
    <property type="match status" value="1"/>
</dbReference>
<accession>A0ABW2SMF2</accession>
<protein>
    <submittedName>
        <fullName evidence="5">ABC transporter substrate-binding protein</fullName>
    </submittedName>
</protein>
<comment type="caution">
    <text evidence="5">The sequence shown here is derived from an EMBL/GenBank/DDBJ whole genome shotgun (WGS) entry which is preliminary data.</text>
</comment>
<comment type="similarity">
    <text evidence="1">Belongs to the leucine-binding protein family.</text>
</comment>
<feature type="signal peptide" evidence="3">
    <location>
        <begin position="1"/>
        <end position="25"/>
    </location>
</feature>
<dbReference type="CDD" id="cd06346">
    <property type="entry name" value="PBP1_ABC_ligand_binding-like"/>
    <property type="match status" value="1"/>
</dbReference>
<dbReference type="InterPro" id="IPR028082">
    <property type="entry name" value="Peripla_BP_I"/>
</dbReference>
<dbReference type="PANTHER" id="PTHR30483:SF6">
    <property type="entry name" value="PERIPLASMIC BINDING PROTEIN OF ABC TRANSPORTER FOR NATURAL AMINO ACIDS"/>
    <property type="match status" value="1"/>
</dbReference>
<reference evidence="6" key="1">
    <citation type="journal article" date="2019" name="Int. J. Syst. Evol. Microbiol.">
        <title>The Global Catalogue of Microorganisms (GCM) 10K type strain sequencing project: providing services to taxonomists for standard genome sequencing and annotation.</title>
        <authorList>
            <consortium name="The Broad Institute Genomics Platform"/>
            <consortium name="The Broad Institute Genome Sequencing Center for Infectious Disease"/>
            <person name="Wu L."/>
            <person name="Ma J."/>
        </authorList>
    </citation>
    <scope>NUCLEOTIDE SEQUENCE [LARGE SCALE GENOMIC DNA]</scope>
    <source>
        <strain evidence="6">CCUG 56698</strain>
    </source>
</reference>
<evidence type="ECO:0000256" key="3">
    <source>
        <dbReference type="SAM" id="SignalP"/>
    </source>
</evidence>
<evidence type="ECO:0000313" key="5">
    <source>
        <dbReference type="EMBL" id="MFC7581312.1"/>
    </source>
</evidence>
<feature type="domain" description="Leucine-binding protein" evidence="4">
    <location>
        <begin position="59"/>
        <end position="368"/>
    </location>
</feature>
<evidence type="ECO:0000256" key="2">
    <source>
        <dbReference type="ARBA" id="ARBA00022729"/>
    </source>
</evidence>
<evidence type="ECO:0000256" key="1">
    <source>
        <dbReference type="ARBA" id="ARBA00010062"/>
    </source>
</evidence>
<dbReference type="SUPFAM" id="SSF53822">
    <property type="entry name" value="Periplasmic binding protein-like I"/>
    <property type="match status" value="1"/>
</dbReference>
<dbReference type="InterPro" id="IPR028081">
    <property type="entry name" value="Leu-bd"/>
</dbReference>
<feature type="chain" id="PRO_5045850658" evidence="3">
    <location>
        <begin position="26"/>
        <end position="431"/>
    </location>
</feature>
<dbReference type="InterPro" id="IPR051010">
    <property type="entry name" value="BCAA_transport"/>
</dbReference>
<name>A0ABW2SMF2_9ACTO</name>
<organism evidence="5 6">
    <name type="scientific">Schaalia naturae</name>
    <dbReference type="NCBI Taxonomy" id="635203"/>
    <lineage>
        <taxon>Bacteria</taxon>
        <taxon>Bacillati</taxon>
        <taxon>Actinomycetota</taxon>
        <taxon>Actinomycetes</taxon>
        <taxon>Actinomycetales</taxon>
        <taxon>Actinomycetaceae</taxon>
        <taxon>Schaalia</taxon>
    </lineage>
</organism>
<keyword evidence="6" id="KW-1185">Reference proteome</keyword>
<dbReference type="Proteomes" id="UP001596527">
    <property type="component" value="Unassembled WGS sequence"/>
</dbReference>
<keyword evidence="2 3" id="KW-0732">Signal</keyword>
<proteinExistence type="inferred from homology"/>
<evidence type="ECO:0000313" key="6">
    <source>
        <dbReference type="Proteomes" id="UP001596527"/>
    </source>
</evidence>
<dbReference type="PANTHER" id="PTHR30483">
    <property type="entry name" value="LEUCINE-SPECIFIC-BINDING PROTEIN"/>
    <property type="match status" value="1"/>
</dbReference>
<dbReference type="EMBL" id="JBHTEF010000001">
    <property type="protein sequence ID" value="MFC7581312.1"/>
    <property type="molecule type" value="Genomic_DNA"/>
</dbReference>
<dbReference type="RefSeq" id="WP_380974540.1">
    <property type="nucleotide sequence ID" value="NZ_JBHTEF010000001.1"/>
</dbReference>
<dbReference type="PROSITE" id="PS51257">
    <property type="entry name" value="PROKAR_LIPOPROTEIN"/>
    <property type="match status" value="1"/>
</dbReference>
<evidence type="ECO:0000259" key="4">
    <source>
        <dbReference type="Pfam" id="PF13458"/>
    </source>
</evidence>
<sequence length="431" mass="43690">MNTQRHVGPPAARSLLRTASLGAVAALALAACASGGSSSSDDAASGDGAAGDSGGLDLSIGTILPQTGSLATLGPPEIAGVDLAVKEINDAAKGLTIEVTHTDSGDTTTNIATQSATSLLSQGVSTIIGAASSGVSMTIIDQITQAGVVEISPANTSPDFTDYDDDGFYWRTAPSDVLQGQILGNKIIEDGKTNVAILYMNDPYGIGLSENIAKTLEAAGVAVAANITYDPAASNFTSEVGQILGAGPDAVVVVGFEESKVIFSNLATEGYDFANVYGTDGNYGLMQPGDEPDIAGAQFSSPGVKASDDLQSRLQDLVKSQGGEELQVFTYGPESYDAVILSALAALQGGAADGTTIRDNLESVSKDGTKCATFAECADLIAAGTDVDYDGQSGPVTFDAAGDVTEATVSIYKYTSGNESEWVDGVEGSLS</sequence>
<dbReference type="Gene3D" id="3.40.50.2300">
    <property type="match status" value="2"/>
</dbReference>
<gene>
    <name evidence="5" type="ORF">ACFQWG_08905</name>
</gene>